<feature type="coiled-coil region" evidence="1">
    <location>
        <begin position="31"/>
        <end position="58"/>
    </location>
</feature>
<dbReference type="Proteomes" id="UP000029223">
    <property type="component" value="Unassembled WGS sequence"/>
</dbReference>
<keyword evidence="1" id="KW-0175">Coiled coil</keyword>
<reference evidence="4" key="1">
    <citation type="submission" date="2014-09" db="EMBL/GenBank/DDBJ databases">
        <title>Vibrio variabilis JCM 19239. (C206) whole genome shotgun sequence.</title>
        <authorList>
            <person name="Sawabe T."/>
            <person name="Meirelles P."/>
            <person name="Nakanishi M."/>
            <person name="Sayaka M."/>
            <person name="Hattori M."/>
            <person name="Ohkuma M."/>
        </authorList>
    </citation>
    <scope>NUCLEOTIDE SEQUENCE [LARGE SCALE GENOMIC DNA]</scope>
    <source>
        <strain evidence="4">JCM 19239</strain>
    </source>
</reference>
<name>A0ABQ0J5I3_9VIBR</name>
<accession>A0ABQ0J5I3</accession>
<protein>
    <submittedName>
        <fullName evidence="3">cAMP-dependent Kef-type K+ transport system</fullName>
    </submittedName>
</protein>
<evidence type="ECO:0000313" key="3">
    <source>
        <dbReference type="EMBL" id="GAL23977.1"/>
    </source>
</evidence>
<proteinExistence type="predicted"/>
<dbReference type="EMBL" id="BBMS01000002">
    <property type="protein sequence ID" value="GAL23977.1"/>
    <property type="molecule type" value="Genomic_DNA"/>
</dbReference>
<keyword evidence="4" id="KW-1185">Reference proteome</keyword>
<feature type="region of interest" description="Disordered" evidence="2">
    <location>
        <begin position="1"/>
        <end position="25"/>
    </location>
</feature>
<evidence type="ECO:0000313" key="4">
    <source>
        <dbReference type="Proteomes" id="UP000029223"/>
    </source>
</evidence>
<comment type="caution">
    <text evidence="3">The sequence shown here is derived from an EMBL/GenBank/DDBJ whole genome shotgun (WGS) entry which is preliminary data.</text>
</comment>
<feature type="compositionally biased region" description="Polar residues" evidence="2">
    <location>
        <begin position="7"/>
        <end position="18"/>
    </location>
</feature>
<evidence type="ECO:0000256" key="1">
    <source>
        <dbReference type="SAM" id="Coils"/>
    </source>
</evidence>
<evidence type="ECO:0000256" key="2">
    <source>
        <dbReference type="SAM" id="MobiDB-lite"/>
    </source>
</evidence>
<sequence length="60" mass="7002">MFGMTSGLITSLLSSPSSMDERRSKHKEVMLQKVLNQQEVILHKLEKMERKIESLEQDKK</sequence>
<gene>
    <name evidence="3" type="ORF">JCM19239_2960</name>
</gene>
<organism evidence="3 4">
    <name type="scientific">Vibrio variabilis</name>
    <dbReference type="NCBI Taxonomy" id="990271"/>
    <lineage>
        <taxon>Bacteria</taxon>
        <taxon>Pseudomonadati</taxon>
        <taxon>Pseudomonadota</taxon>
        <taxon>Gammaproteobacteria</taxon>
        <taxon>Vibrionales</taxon>
        <taxon>Vibrionaceae</taxon>
        <taxon>Vibrio</taxon>
    </lineage>
</organism>